<dbReference type="GO" id="GO:0007186">
    <property type="term" value="P:G protein-coupled receptor signaling pathway"/>
    <property type="evidence" value="ECO:0007669"/>
    <property type="project" value="InterPro"/>
</dbReference>
<organism evidence="2 3">
    <name type="scientific">Symbiodinium microadriaticum</name>
    <name type="common">Dinoflagellate</name>
    <name type="synonym">Zooxanthella microadriatica</name>
    <dbReference type="NCBI Taxonomy" id="2951"/>
    <lineage>
        <taxon>Eukaryota</taxon>
        <taxon>Sar</taxon>
        <taxon>Alveolata</taxon>
        <taxon>Dinophyceae</taxon>
        <taxon>Suessiales</taxon>
        <taxon>Symbiodiniaceae</taxon>
        <taxon>Symbiodinium</taxon>
    </lineage>
</organism>
<dbReference type="InterPro" id="IPR019336">
    <property type="entry name" value="GPR180/TMEM145_TM"/>
</dbReference>
<dbReference type="Pfam" id="PF10192">
    <property type="entry name" value="GPR180-TMEM145_TM"/>
    <property type="match status" value="1"/>
</dbReference>
<dbReference type="AlphaFoldDB" id="A0A1Q9DCC8"/>
<dbReference type="PANTHER" id="PTHR23252">
    <property type="entry name" value="INTIMAL THICKNESS RECEPTOR-RELATED"/>
    <property type="match status" value="1"/>
</dbReference>
<proteinExistence type="predicted"/>
<dbReference type="InterPro" id="IPR047831">
    <property type="entry name" value="GPR180/TMEM145"/>
</dbReference>
<reference evidence="2 3" key="1">
    <citation type="submission" date="2016-02" db="EMBL/GenBank/DDBJ databases">
        <title>Genome analysis of coral dinoflagellate symbionts highlights evolutionary adaptations to a symbiotic lifestyle.</title>
        <authorList>
            <person name="Aranda M."/>
            <person name="Li Y."/>
            <person name="Liew Y.J."/>
            <person name="Baumgarten S."/>
            <person name="Simakov O."/>
            <person name="Wilson M."/>
            <person name="Piel J."/>
            <person name="Ashoor H."/>
            <person name="Bougouffa S."/>
            <person name="Bajic V.B."/>
            <person name="Ryu T."/>
            <person name="Ravasi T."/>
            <person name="Bayer T."/>
            <person name="Micklem G."/>
            <person name="Kim H."/>
            <person name="Bhak J."/>
            <person name="Lajeunesse T.C."/>
            <person name="Voolstra C.R."/>
        </authorList>
    </citation>
    <scope>NUCLEOTIDE SEQUENCE [LARGE SCALE GENOMIC DNA]</scope>
    <source>
        <strain evidence="2 3">CCMP2467</strain>
    </source>
</reference>
<keyword evidence="3" id="KW-1185">Reference proteome</keyword>
<comment type="caution">
    <text evidence="2">The sequence shown here is derived from an EMBL/GenBank/DDBJ whole genome shotgun (WGS) entry which is preliminary data.</text>
</comment>
<evidence type="ECO:0000259" key="1">
    <source>
        <dbReference type="Pfam" id="PF10192"/>
    </source>
</evidence>
<dbReference type="PANTHER" id="PTHR23252:SF24">
    <property type="entry name" value="TRANSMEMBRANE PROTEIN 145"/>
    <property type="match status" value="1"/>
</dbReference>
<dbReference type="OrthoDB" id="45670at2759"/>
<sequence length="768" mass="86664">MAATMHRLIMSARTQRSLLLGVLVLRFMCAECKVQAGTLTFGGAAAEEQEQWRFLGKFGYAIGTGRYEIRLRLHNILHEDQVLPRPDLEIFLDEDWPKQGRFSACKRAEDVPARKTHGMLVPGQHGEWGPWEVGMLYQTIRPHIWYFALSDCPDQLARGMPGDRSFSYTVDYEVRWRQFDDSELSLEMRYMPTATVLVLLMLSAMACWFVARSRALRQSLGRLHPVVRGLLFAVSLHWASQALHLVHLLTYKKNGQGLPMADGLAEVLFMLSQVASASLLIAIAQGYTLIRSKLSEVELLVPVVTVITLLHVALVAMGKLQAEDFKYHENEGLVGWILLTARLSLFAWFRSGIQRLRSAGGIKLQNFLQIFEIAGSAYFLAFPTIFVLVQVLAPYLQHPILQTTLLAVQTASWLWLADLFLKRGSYFEVSELSASILPGVKSLKPKGDFDYVIPKTQSFSFRTASHPPTFLLGIQPQQPHPSAQWQVSLHPLGKSALPGSSASQLSHGWGSRYQVVTEKREEPAWEGSVNLKSKYAEEARIDIFVVDSRIAHLEDIHQQKQCSFEGSWQNFSERGQGRHHRVLSFTASATGFFLMVQLLLAGVVLRRFFLFVDTGKLLSRVIVFKFFVQDFPQQMCIAAYLYAWYAENGLRCQMCLFHPSHCDDQHPLHSTNLLVCLFTLLSAVANQLLLQARLKPGYDSEDECVLCFFRFVMLSVSILPFSTAMCMLSAIMLHLKSPLIYFMLGVPTVLGWGAITCVPLFICCDDEL</sequence>
<evidence type="ECO:0000313" key="3">
    <source>
        <dbReference type="Proteomes" id="UP000186817"/>
    </source>
</evidence>
<dbReference type="Proteomes" id="UP000186817">
    <property type="component" value="Unassembled WGS sequence"/>
</dbReference>
<protein>
    <submittedName>
        <fullName evidence="2">Integral membrane protein</fullName>
    </submittedName>
</protein>
<feature type="domain" description="GPR180/TMEM145 transmembrane" evidence="1">
    <location>
        <begin position="204"/>
        <end position="413"/>
    </location>
</feature>
<name>A0A1Q9DCC8_SYMMI</name>
<dbReference type="EMBL" id="LSRX01000605">
    <property type="protein sequence ID" value="OLP92828.1"/>
    <property type="molecule type" value="Genomic_DNA"/>
</dbReference>
<evidence type="ECO:0000313" key="2">
    <source>
        <dbReference type="EMBL" id="OLP92828.1"/>
    </source>
</evidence>
<dbReference type="GO" id="GO:0019236">
    <property type="term" value="P:response to pheromone"/>
    <property type="evidence" value="ECO:0007669"/>
    <property type="project" value="InterPro"/>
</dbReference>
<gene>
    <name evidence="2" type="primary">gpr180</name>
    <name evidence="2" type="ORF">AK812_SmicGene25294</name>
</gene>
<accession>A0A1Q9DCC8</accession>